<reference evidence="3" key="1">
    <citation type="journal article" date="2019" name="Int. J. Syst. Evol. Microbiol.">
        <title>The Global Catalogue of Microorganisms (GCM) 10K type strain sequencing project: providing services to taxonomists for standard genome sequencing and annotation.</title>
        <authorList>
            <consortium name="The Broad Institute Genomics Platform"/>
            <consortium name="The Broad Institute Genome Sequencing Center for Infectious Disease"/>
            <person name="Wu L."/>
            <person name="Ma J."/>
        </authorList>
    </citation>
    <scope>NUCLEOTIDE SEQUENCE [LARGE SCALE GENOMIC DNA]</scope>
    <source>
        <strain evidence="3">CGMCC 1.15795</strain>
    </source>
</reference>
<feature type="chain" id="PRO_5045890484" description="DM13 domain-containing protein" evidence="1">
    <location>
        <begin position="28"/>
        <end position="167"/>
    </location>
</feature>
<organism evidence="2 3">
    <name type="scientific">Hymenobacter bucti</name>
    <dbReference type="NCBI Taxonomy" id="1844114"/>
    <lineage>
        <taxon>Bacteria</taxon>
        <taxon>Pseudomonadati</taxon>
        <taxon>Bacteroidota</taxon>
        <taxon>Cytophagia</taxon>
        <taxon>Cytophagales</taxon>
        <taxon>Hymenobacteraceae</taxon>
        <taxon>Hymenobacter</taxon>
    </lineage>
</organism>
<evidence type="ECO:0000313" key="3">
    <source>
        <dbReference type="Proteomes" id="UP001597197"/>
    </source>
</evidence>
<name>A0ABW4QTT4_9BACT</name>
<evidence type="ECO:0000313" key="2">
    <source>
        <dbReference type="EMBL" id="MFD1872978.1"/>
    </source>
</evidence>
<evidence type="ECO:0008006" key="4">
    <source>
        <dbReference type="Google" id="ProtNLM"/>
    </source>
</evidence>
<dbReference type="RefSeq" id="WP_382313469.1">
    <property type="nucleotide sequence ID" value="NZ_JBHUFD010000003.1"/>
</dbReference>
<feature type="signal peptide" evidence="1">
    <location>
        <begin position="1"/>
        <end position="27"/>
    </location>
</feature>
<sequence>MRSIPHRCAGPVRWVAVLGLSLGLGLAACSGAHEQHRGALPPAPVQVAPTTDVPALLGASIDEVRRRLGPAQPLPGRFTASQASMLFYAGQGPADSVTTFRTGGLLVLASYNAHSRRVRDFLLLGHHEDSLMGRARLHTSAANYLVMPVFYDNRSFRLLGLRVIPVK</sequence>
<protein>
    <recommendedName>
        <fullName evidence="4">DM13 domain-containing protein</fullName>
    </recommendedName>
</protein>
<keyword evidence="3" id="KW-1185">Reference proteome</keyword>
<dbReference type="PROSITE" id="PS51257">
    <property type="entry name" value="PROKAR_LIPOPROTEIN"/>
    <property type="match status" value="1"/>
</dbReference>
<proteinExistence type="predicted"/>
<gene>
    <name evidence="2" type="ORF">ACFSDX_11100</name>
</gene>
<accession>A0ABW4QTT4</accession>
<keyword evidence="1" id="KW-0732">Signal</keyword>
<dbReference type="EMBL" id="JBHUFD010000003">
    <property type="protein sequence ID" value="MFD1872978.1"/>
    <property type="molecule type" value="Genomic_DNA"/>
</dbReference>
<comment type="caution">
    <text evidence="2">The sequence shown here is derived from an EMBL/GenBank/DDBJ whole genome shotgun (WGS) entry which is preliminary data.</text>
</comment>
<dbReference type="Proteomes" id="UP001597197">
    <property type="component" value="Unassembled WGS sequence"/>
</dbReference>
<evidence type="ECO:0000256" key="1">
    <source>
        <dbReference type="SAM" id="SignalP"/>
    </source>
</evidence>